<organism evidence="3 4">
    <name type="scientific">Microvirga brassicacearum</name>
    <dbReference type="NCBI Taxonomy" id="2580413"/>
    <lineage>
        <taxon>Bacteria</taxon>
        <taxon>Pseudomonadati</taxon>
        <taxon>Pseudomonadota</taxon>
        <taxon>Alphaproteobacteria</taxon>
        <taxon>Hyphomicrobiales</taxon>
        <taxon>Methylobacteriaceae</taxon>
        <taxon>Microvirga</taxon>
    </lineage>
</organism>
<feature type="compositionally biased region" description="Basic residues" evidence="1">
    <location>
        <begin position="10"/>
        <end position="21"/>
    </location>
</feature>
<dbReference type="AlphaFoldDB" id="A0A5N3PDR0"/>
<evidence type="ECO:0000313" key="4">
    <source>
        <dbReference type="Proteomes" id="UP000325684"/>
    </source>
</evidence>
<reference evidence="3 4" key="1">
    <citation type="journal article" date="2019" name="Microorganisms">
        <title>Genome Insights into the Novel Species Microvirga brassicacearum, a Rapeseed Endophyte with Biotechnological Potential.</title>
        <authorList>
            <person name="Jimenez-Gomez A."/>
            <person name="Saati-Santamaria Z."/>
            <person name="Igual J.M."/>
            <person name="Rivas R."/>
            <person name="Mateos P.F."/>
            <person name="Garcia-Fraile P."/>
        </authorList>
    </citation>
    <scope>NUCLEOTIDE SEQUENCE [LARGE SCALE GENOMIC DNA]</scope>
    <source>
        <strain evidence="3 4">CDVBN77</strain>
    </source>
</reference>
<dbReference type="Pfam" id="PF04955">
    <property type="entry name" value="HupE_UreJ"/>
    <property type="match status" value="1"/>
</dbReference>
<keyword evidence="2" id="KW-1133">Transmembrane helix</keyword>
<gene>
    <name evidence="3" type="ORF">FEZ63_07510</name>
</gene>
<evidence type="ECO:0000256" key="2">
    <source>
        <dbReference type="SAM" id="Phobius"/>
    </source>
</evidence>
<dbReference type="Proteomes" id="UP000325684">
    <property type="component" value="Unassembled WGS sequence"/>
</dbReference>
<proteinExistence type="predicted"/>
<feature type="transmembrane region" description="Helical" evidence="2">
    <location>
        <begin position="61"/>
        <end position="80"/>
    </location>
</feature>
<feature type="transmembrane region" description="Helical" evidence="2">
    <location>
        <begin position="86"/>
        <end position="110"/>
    </location>
</feature>
<feature type="transmembrane region" description="Helical" evidence="2">
    <location>
        <begin position="197"/>
        <end position="215"/>
    </location>
</feature>
<evidence type="ECO:0000313" key="3">
    <source>
        <dbReference type="EMBL" id="KAB0267851.1"/>
    </source>
</evidence>
<keyword evidence="4" id="KW-1185">Reference proteome</keyword>
<accession>A0A5N3PDR0</accession>
<evidence type="ECO:0000256" key="1">
    <source>
        <dbReference type="SAM" id="MobiDB-lite"/>
    </source>
</evidence>
<dbReference type="EMBL" id="VCMV01000012">
    <property type="protein sequence ID" value="KAB0267851.1"/>
    <property type="molecule type" value="Genomic_DNA"/>
</dbReference>
<sequence length="228" mass="23550">MRTRPLGQRGRGRQYHRHRSGRAAGRSLLDGPHPQAPLKNWSPTRPAGCSCTGFPMNNVRLTFLFVFATAASPALAHTGVGSGTSFLSGFLHPLSGADHILAIIAVGLWARLLGGRALVVFPASFLIAMLGGGVIAMAGWTLPAIEAGIAASILVLWALIIFRARPPILIGSGLCAVFAVAHGYAHGAELATGSNPAQYAAGFLLATAVLLLIGSRLPHLAGGIKGEA</sequence>
<comment type="caution">
    <text evidence="3">The sequence shown here is derived from an EMBL/GenBank/DDBJ whole genome shotgun (WGS) entry which is preliminary data.</text>
</comment>
<dbReference type="OrthoDB" id="9808192at2"/>
<feature type="region of interest" description="Disordered" evidence="1">
    <location>
        <begin position="1"/>
        <end position="42"/>
    </location>
</feature>
<keyword evidence="2" id="KW-0812">Transmembrane</keyword>
<dbReference type="InterPro" id="IPR007038">
    <property type="entry name" value="HupE_UreJ"/>
</dbReference>
<name>A0A5N3PDR0_9HYPH</name>
<feature type="transmembrane region" description="Helical" evidence="2">
    <location>
        <begin position="168"/>
        <end position="185"/>
    </location>
</feature>
<feature type="transmembrane region" description="Helical" evidence="2">
    <location>
        <begin position="144"/>
        <end position="161"/>
    </location>
</feature>
<protein>
    <submittedName>
        <fullName evidence="3">HupE/UreJ family protein</fullName>
    </submittedName>
</protein>
<feature type="transmembrane region" description="Helical" evidence="2">
    <location>
        <begin position="117"/>
        <end position="138"/>
    </location>
</feature>
<keyword evidence="2" id="KW-0472">Membrane</keyword>